<comment type="caution">
    <text evidence="2">The sequence shown here is derived from an EMBL/GenBank/DDBJ whole genome shotgun (WGS) entry which is preliminary data.</text>
</comment>
<feature type="chain" id="PRO_5047404702" description="Secreted protein" evidence="1">
    <location>
        <begin position="16"/>
        <end position="84"/>
    </location>
</feature>
<evidence type="ECO:0000256" key="1">
    <source>
        <dbReference type="SAM" id="SignalP"/>
    </source>
</evidence>
<reference evidence="2 3" key="1">
    <citation type="submission" date="2024-03" db="EMBL/GenBank/DDBJ databases">
        <title>A high-quality draft genome sequence of Diaporthe vaccinii, a causative agent of upright dieback and viscid rot disease in cranberry plants.</title>
        <authorList>
            <person name="Sarrasin M."/>
            <person name="Lang B.F."/>
            <person name="Burger G."/>
        </authorList>
    </citation>
    <scope>NUCLEOTIDE SEQUENCE [LARGE SCALE GENOMIC DNA]</scope>
    <source>
        <strain evidence="2 3">IS7</strain>
    </source>
</reference>
<evidence type="ECO:0008006" key="4">
    <source>
        <dbReference type="Google" id="ProtNLM"/>
    </source>
</evidence>
<accession>A0ABR4F239</accession>
<sequence>MILWSIVHHLRPTAAWLLRRRWLLGAVMPSGEPSLGARWRKIRDKIVSSRGDCDRGGSKMPPLHQLASHSFRLVKEERKRKPKT</sequence>
<organism evidence="2 3">
    <name type="scientific">Diaporthe vaccinii</name>
    <dbReference type="NCBI Taxonomy" id="105482"/>
    <lineage>
        <taxon>Eukaryota</taxon>
        <taxon>Fungi</taxon>
        <taxon>Dikarya</taxon>
        <taxon>Ascomycota</taxon>
        <taxon>Pezizomycotina</taxon>
        <taxon>Sordariomycetes</taxon>
        <taxon>Sordariomycetidae</taxon>
        <taxon>Diaporthales</taxon>
        <taxon>Diaporthaceae</taxon>
        <taxon>Diaporthe</taxon>
        <taxon>Diaporthe eres species complex</taxon>
    </lineage>
</organism>
<name>A0ABR4F239_9PEZI</name>
<proteinExistence type="predicted"/>
<evidence type="ECO:0000313" key="3">
    <source>
        <dbReference type="Proteomes" id="UP001600888"/>
    </source>
</evidence>
<dbReference type="Proteomes" id="UP001600888">
    <property type="component" value="Unassembled WGS sequence"/>
</dbReference>
<gene>
    <name evidence="2" type="ORF">FJTKL_03321</name>
</gene>
<protein>
    <recommendedName>
        <fullName evidence="4">Secreted protein</fullName>
    </recommendedName>
</protein>
<dbReference type="EMBL" id="JBAWTH010000015">
    <property type="protein sequence ID" value="KAL2288625.1"/>
    <property type="molecule type" value="Genomic_DNA"/>
</dbReference>
<evidence type="ECO:0000313" key="2">
    <source>
        <dbReference type="EMBL" id="KAL2288625.1"/>
    </source>
</evidence>
<keyword evidence="3" id="KW-1185">Reference proteome</keyword>
<feature type="signal peptide" evidence="1">
    <location>
        <begin position="1"/>
        <end position="15"/>
    </location>
</feature>
<keyword evidence="1" id="KW-0732">Signal</keyword>